<dbReference type="EMBL" id="SNSC02000011">
    <property type="protein sequence ID" value="TID20025.1"/>
    <property type="molecule type" value="Genomic_DNA"/>
</dbReference>
<evidence type="ECO:0000313" key="2">
    <source>
        <dbReference type="Proteomes" id="UP000298493"/>
    </source>
</evidence>
<comment type="caution">
    <text evidence="1">The sequence shown here is derived from an EMBL/GenBank/DDBJ whole genome shotgun (WGS) entry which is preliminary data.</text>
</comment>
<name>A0A4Z1P6N5_9PEZI</name>
<sequence>MNKAWSKTGQELKWGAVDLVTGEVSDNVFVTFSWESTKKDARKVFAEVYSSFKHHEQADTQVLYGKGIVDFWQKGVVRASDV</sequence>
<gene>
    <name evidence="1" type="ORF">E6O75_ATG07485</name>
</gene>
<protein>
    <submittedName>
        <fullName evidence="1">Uncharacterized protein</fullName>
    </submittedName>
</protein>
<keyword evidence="2" id="KW-1185">Reference proteome</keyword>
<dbReference type="Proteomes" id="UP000298493">
    <property type="component" value="Unassembled WGS sequence"/>
</dbReference>
<dbReference type="AlphaFoldDB" id="A0A4Z1P6N5"/>
<reference evidence="1 2" key="1">
    <citation type="submission" date="2019-04" db="EMBL/GenBank/DDBJ databases">
        <title>High contiguity whole genome sequence and gene annotation resource for two Venturia nashicola isolates.</title>
        <authorList>
            <person name="Prokchorchik M."/>
            <person name="Won K."/>
            <person name="Lee Y."/>
            <person name="Choi E.D."/>
            <person name="Segonzac C."/>
            <person name="Sohn K.H."/>
        </authorList>
    </citation>
    <scope>NUCLEOTIDE SEQUENCE [LARGE SCALE GENOMIC DNA]</scope>
    <source>
        <strain evidence="1 2">PRI2</strain>
    </source>
</reference>
<evidence type="ECO:0000313" key="1">
    <source>
        <dbReference type="EMBL" id="TID20025.1"/>
    </source>
</evidence>
<proteinExistence type="predicted"/>
<accession>A0A4Z1P6N5</accession>
<organism evidence="1 2">
    <name type="scientific">Venturia nashicola</name>
    <dbReference type="NCBI Taxonomy" id="86259"/>
    <lineage>
        <taxon>Eukaryota</taxon>
        <taxon>Fungi</taxon>
        <taxon>Dikarya</taxon>
        <taxon>Ascomycota</taxon>
        <taxon>Pezizomycotina</taxon>
        <taxon>Dothideomycetes</taxon>
        <taxon>Pleosporomycetidae</taxon>
        <taxon>Venturiales</taxon>
        <taxon>Venturiaceae</taxon>
        <taxon>Venturia</taxon>
    </lineage>
</organism>